<evidence type="ECO:0008006" key="6">
    <source>
        <dbReference type="Google" id="ProtNLM"/>
    </source>
</evidence>
<accession>A0A3A4RUG3</accession>
<dbReference type="EMBL" id="PTTJ01000088">
    <property type="protein sequence ID" value="RJP11455.1"/>
    <property type="molecule type" value="Genomic_DNA"/>
</dbReference>
<dbReference type="RefSeq" id="WP_014632394.1">
    <property type="nucleotide sequence ID" value="NZ_CMJT01000002.1"/>
</dbReference>
<proteinExistence type="predicted"/>
<feature type="transmembrane region" description="Helical" evidence="1">
    <location>
        <begin position="12"/>
        <end position="33"/>
    </location>
</feature>
<keyword evidence="1" id="KW-1133">Transmembrane helix</keyword>
<sequence length="68" mass="7905">MKHFFAGIGEINFVSYLLYICVGIAPFFHVYIIGSEMNFVKIVLSILGIIFVCILTIARIYRTFFYKE</sequence>
<feature type="transmembrane region" description="Helical" evidence="1">
    <location>
        <begin position="39"/>
        <end position="61"/>
    </location>
</feature>
<gene>
    <name evidence="3" type="ORF">C5O68_09370</name>
    <name evidence="2" type="ORF">C5O69_06755</name>
</gene>
<name>A0A3A4RUG3_9STRE</name>
<dbReference type="Proteomes" id="UP000265600">
    <property type="component" value="Unassembled WGS sequence"/>
</dbReference>
<dbReference type="Proteomes" id="UP000266144">
    <property type="component" value="Unassembled WGS sequence"/>
</dbReference>
<evidence type="ECO:0000313" key="5">
    <source>
        <dbReference type="Proteomes" id="UP000266144"/>
    </source>
</evidence>
<keyword evidence="1" id="KW-0812">Transmembrane</keyword>
<organism evidence="3 5">
    <name type="scientific">Streptococcus pseudopneumoniae</name>
    <dbReference type="NCBI Taxonomy" id="257758"/>
    <lineage>
        <taxon>Bacteria</taxon>
        <taxon>Bacillati</taxon>
        <taxon>Bacillota</taxon>
        <taxon>Bacilli</taxon>
        <taxon>Lactobacillales</taxon>
        <taxon>Streptococcaceae</taxon>
        <taxon>Streptococcus</taxon>
    </lineage>
</organism>
<protein>
    <recommendedName>
        <fullName evidence="6">Bacteriocin</fullName>
    </recommendedName>
</protein>
<evidence type="ECO:0000313" key="3">
    <source>
        <dbReference type="EMBL" id="RJP79922.1"/>
    </source>
</evidence>
<keyword evidence="1" id="KW-0472">Membrane</keyword>
<reference evidence="4 5" key="1">
    <citation type="submission" date="2018-02" db="EMBL/GenBank/DDBJ databases">
        <authorList>
            <person name="Handem S."/>
        </authorList>
    </citation>
    <scope>NUCLEOTIDE SEQUENCE [LARGE SCALE GENOMIC DNA]</scope>
    <source>
        <strain evidence="4">Spain3473</strain>
        <strain evidence="5">Spain939</strain>
    </source>
</reference>
<evidence type="ECO:0000256" key="1">
    <source>
        <dbReference type="SAM" id="Phobius"/>
    </source>
</evidence>
<comment type="caution">
    <text evidence="3">The sequence shown here is derived from an EMBL/GenBank/DDBJ whole genome shotgun (WGS) entry which is preliminary data.</text>
</comment>
<evidence type="ECO:0000313" key="2">
    <source>
        <dbReference type="EMBL" id="RJP11455.1"/>
    </source>
</evidence>
<dbReference type="EMBL" id="PTQV01000062">
    <property type="protein sequence ID" value="RJP79922.1"/>
    <property type="molecule type" value="Genomic_DNA"/>
</dbReference>
<evidence type="ECO:0000313" key="4">
    <source>
        <dbReference type="Proteomes" id="UP000265600"/>
    </source>
</evidence>
<dbReference type="AlphaFoldDB" id="A0A3A4RUG3"/>
<reference evidence="3" key="2">
    <citation type="submission" date="2018-02" db="EMBL/GenBank/DDBJ databases">
        <authorList>
            <person name="Cohen D.B."/>
            <person name="Kent A.D."/>
        </authorList>
    </citation>
    <scope>NUCLEOTIDE SEQUENCE</scope>
    <source>
        <strain evidence="2">Spain3473</strain>
        <strain evidence="3">Spain939</strain>
    </source>
</reference>